<dbReference type="Gene3D" id="3.90.1200.10">
    <property type="match status" value="1"/>
</dbReference>
<feature type="domain" description="Aminoglycoside phosphotransferase" evidence="1">
    <location>
        <begin position="118"/>
        <end position="294"/>
    </location>
</feature>
<evidence type="ECO:0000259" key="1">
    <source>
        <dbReference type="Pfam" id="PF01636"/>
    </source>
</evidence>
<dbReference type="InterPro" id="IPR011009">
    <property type="entry name" value="Kinase-like_dom_sf"/>
</dbReference>
<protein>
    <recommendedName>
        <fullName evidence="1">Aminoglycoside phosphotransferase domain-containing protein</fullName>
    </recommendedName>
</protein>
<dbReference type="EMBL" id="JAKWBI020001175">
    <property type="protein sequence ID" value="KAJ2891206.1"/>
    <property type="molecule type" value="Genomic_DNA"/>
</dbReference>
<dbReference type="SUPFAM" id="SSF56112">
    <property type="entry name" value="Protein kinase-like (PK-like)"/>
    <property type="match status" value="1"/>
</dbReference>
<accession>A0AAD5WN17</accession>
<keyword evidence="3" id="KW-1185">Reference proteome</keyword>
<evidence type="ECO:0000313" key="2">
    <source>
        <dbReference type="EMBL" id="KAJ2891206.1"/>
    </source>
</evidence>
<dbReference type="AlphaFoldDB" id="A0AAD5WN17"/>
<proteinExistence type="predicted"/>
<dbReference type="Proteomes" id="UP001201980">
    <property type="component" value="Unassembled WGS sequence"/>
</dbReference>
<gene>
    <name evidence="2" type="ORF">MKZ38_000733</name>
</gene>
<reference evidence="2" key="1">
    <citation type="submission" date="2022-07" db="EMBL/GenBank/DDBJ databases">
        <title>Draft genome sequence of Zalerion maritima ATCC 34329, a (micro)plastics degrading marine fungus.</title>
        <authorList>
            <person name="Paco A."/>
            <person name="Goncalves M.F.M."/>
            <person name="Rocha-Santos T.A.P."/>
            <person name="Alves A."/>
        </authorList>
    </citation>
    <scope>NUCLEOTIDE SEQUENCE</scope>
    <source>
        <strain evidence="2">ATCC 34329</strain>
    </source>
</reference>
<organism evidence="2 3">
    <name type="scientific">Zalerion maritima</name>
    <dbReference type="NCBI Taxonomy" id="339359"/>
    <lineage>
        <taxon>Eukaryota</taxon>
        <taxon>Fungi</taxon>
        <taxon>Dikarya</taxon>
        <taxon>Ascomycota</taxon>
        <taxon>Pezizomycotina</taxon>
        <taxon>Sordariomycetes</taxon>
        <taxon>Lulworthiomycetidae</taxon>
        <taxon>Lulworthiales</taxon>
        <taxon>Lulworthiaceae</taxon>
        <taxon>Zalerion</taxon>
    </lineage>
</organism>
<evidence type="ECO:0000313" key="3">
    <source>
        <dbReference type="Proteomes" id="UP001201980"/>
    </source>
</evidence>
<name>A0AAD5WN17_9PEZI</name>
<dbReference type="InterPro" id="IPR002575">
    <property type="entry name" value="Aminoglycoside_PTrfase"/>
</dbReference>
<dbReference type="Pfam" id="PF01636">
    <property type="entry name" value="APH"/>
    <property type="match status" value="1"/>
</dbReference>
<sequence>MPIADSCTGVTQLPEIGETWTVLSTDESYELVEFSHFNVFASLESDEEHGVCRPPPPVPGHPAQLLSSSNQEYSVDQEIADFFDKTSATRSACEVRAKELVGGNVIPVAVQGVTVCSYWVHAGHNDDFVVQFRPKSLQLRTETTCLAQDIYGSLAPRPLCIYVVSRVRGISHLDFVSAHNSPQNWPENFTWRKNLIADVARFLALAWKTPQDIDQASLDGLCHRYEKELRLLLTSLPDRFHPIIQKSLDPMLVISSLPVVLLHKDFGTCNIMVDSGSCHLVGVIDWAEAEIGPFGLNMHSLQPLMSQFHLKNGWVRYDDYDILGETFWHNFSEEVGGLGEEEIRTIKSARVVGLLLSSGFTSRLANMPKPVPIRDDESGAYGMRDLD</sequence>
<comment type="caution">
    <text evidence="2">The sequence shown here is derived from an EMBL/GenBank/DDBJ whole genome shotgun (WGS) entry which is preliminary data.</text>
</comment>